<dbReference type="AlphaFoldDB" id="A0A382MLC5"/>
<proteinExistence type="predicted"/>
<protein>
    <submittedName>
        <fullName evidence="1">Uncharacterized protein</fullName>
    </submittedName>
</protein>
<reference evidence="1" key="1">
    <citation type="submission" date="2018-05" db="EMBL/GenBank/DDBJ databases">
        <authorList>
            <person name="Lanie J.A."/>
            <person name="Ng W.-L."/>
            <person name="Kazmierczak K.M."/>
            <person name="Andrzejewski T.M."/>
            <person name="Davidsen T.M."/>
            <person name="Wayne K.J."/>
            <person name="Tettelin H."/>
            <person name="Glass J.I."/>
            <person name="Rusch D."/>
            <person name="Podicherti R."/>
            <person name="Tsui H.-C.T."/>
            <person name="Winkler M.E."/>
        </authorList>
    </citation>
    <scope>NUCLEOTIDE SEQUENCE</scope>
</reference>
<dbReference type="EMBL" id="UINC01094232">
    <property type="protein sequence ID" value="SVC49298.1"/>
    <property type="molecule type" value="Genomic_DNA"/>
</dbReference>
<sequence length="86" mass="10575">MSERIERIIPVAPNNYEAWLYEIRIWKTPKYFKRYGGYHKGIFDINEENNYFHSSEDIYMRRDFAFCDKIEYEILYYGTASDMGYK</sequence>
<evidence type="ECO:0000313" key="1">
    <source>
        <dbReference type="EMBL" id="SVC49298.1"/>
    </source>
</evidence>
<gene>
    <name evidence="1" type="ORF">METZ01_LOCUS302152</name>
</gene>
<accession>A0A382MLC5</accession>
<organism evidence="1">
    <name type="scientific">marine metagenome</name>
    <dbReference type="NCBI Taxonomy" id="408172"/>
    <lineage>
        <taxon>unclassified sequences</taxon>
        <taxon>metagenomes</taxon>
        <taxon>ecological metagenomes</taxon>
    </lineage>
</organism>
<feature type="non-terminal residue" evidence="1">
    <location>
        <position position="86"/>
    </location>
</feature>
<name>A0A382MLC5_9ZZZZ</name>